<dbReference type="GO" id="GO:0046103">
    <property type="term" value="P:inosine biosynthetic process"/>
    <property type="evidence" value="ECO:0007669"/>
    <property type="project" value="TreeGrafter"/>
</dbReference>
<feature type="domain" description="Adenosine deaminase" evidence="7">
    <location>
        <begin position="1"/>
        <end position="262"/>
    </location>
</feature>
<accession>A0A381SY54</accession>
<evidence type="ECO:0000259" key="7">
    <source>
        <dbReference type="Pfam" id="PF00962"/>
    </source>
</evidence>
<evidence type="ECO:0000256" key="3">
    <source>
        <dbReference type="ARBA" id="ARBA00012784"/>
    </source>
</evidence>
<dbReference type="AlphaFoldDB" id="A0A381SY54"/>
<gene>
    <name evidence="8" type="ORF">METZ01_LOCUS61233</name>
</gene>
<evidence type="ECO:0000256" key="1">
    <source>
        <dbReference type="ARBA" id="ARBA00001947"/>
    </source>
</evidence>
<keyword evidence="6" id="KW-0862">Zinc</keyword>
<name>A0A381SY54_9ZZZZ</name>
<evidence type="ECO:0000256" key="5">
    <source>
        <dbReference type="ARBA" id="ARBA00022801"/>
    </source>
</evidence>
<dbReference type="SUPFAM" id="SSF51556">
    <property type="entry name" value="Metallo-dependent hydrolases"/>
    <property type="match status" value="1"/>
</dbReference>
<dbReference type="GO" id="GO:0046872">
    <property type="term" value="F:metal ion binding"/>
    <property type="evidence" value="ECO:0007669"/>
    <property type="project" value="UniProtKB-KW"/>
</dbReference>
<dbReference type="GO" id="GO:0060169">
    <property type="term" value="P:negative regulation of adenosine receptor signaling pathway"/>
    <property type="evidence" value="ECO:0007669"/>
    <property type="project" value="TreeGrafter"/>
</dbReference>
<evidence type="ECO:0000256" key="2">
    <source>
        <dbReference type="ARBA" id="ARBA00006676"/>
    </source>
</evidence>
<dbReference type="GO" id="GO:0043103">
    <property type="term" value="P:hypoxanthine salvage"/>
    <property type="evidence" value="ECO:0007669"/>
    <property type="project" value="TreeGrafter"/>
</dbReference>
<protein>
    <recommendedName>
        <fullName evidence="3">adenosine deaminase</fullName>
        <ecNumber evidence="3">3.5.4.4</ecNumber>
    </recommendedName>
</protein>
<dbReference type="GO" id="GO:0004000">
    <property type="term" value="F:adenosine deaminase activity"/>
    <property type="evidence" value="ECO:0007669"/>
    <property type="project" value="TreeGrafter"/>
</dbReference>
<evidence type="ECO:0000313" key="8">
    <source>
        <dbReference type="EMBL" id="SVA08379.1"/>
    </source>
</evidence>
<reference evidence="8" key="1">
    <citation type="submission" date="2018-05" db="EMBL/GenBank/DDBJ databases">
        <authorList>
            <person name="Lanie J.A."/>
            <person name="Ng W.-L."/>
            <person name="Kazmierczak K.M."/>
            <person name="Andrzejewski T.M."/>
            <person name="Davidsen T.M."/>
            <person name="Wayne K.J."/>
            <person name="Tettelin H."/>
            <person name="Glass J.I."/>
            <person name="Rusch D."/>
            <person name="Podicherti R."/>
            <person name="Tsui H.-C.T."/>
            <person name="Winkler M.E."/>
        </authorList>
    </citation>
    <scope>NUCLEOTIDE SEQUENCE</scope>
</reference>
<dbReference type="PANTHER" id="PTHR11409">
    <property type="entry name" value="ADENOSINE DEAMINASE"/>
    <property type="match status" value="1"/>
</dbReference>
<dbReference type="PANTHER" id="PTHR11409:SF43">
    <property type="entry name" value="ADENOSINE DEAMINASE"/>
    <property type="match status" value="1"/>
</dbReference>
<keyword evidence="5" id="KW-0378">Hydrolase</keyword>
<keyword evidence="4" id="KW-0479">Metal-binding</keyword>
<dbReference type="InterPro" id="IPR006330">
    <property type="entry name" value="Ado/ade_deaminase"/>
</dbReference>
<evidence type="ECO:0000256" key="4">
    <source>
        <dbReference type="ARBA" id="ARBA00022723"/>
    </source>
</evidence>
<dbReference type="GO" id="GO:0009897">
    <property type="term" value="C:external side of plasma membrane"/>
    <property type="evidence" value="ECO:0007669"/>
    <property type="project" value="TreeGrafter"/>
</dbReference>
<proteinExistence type="inferred from homology"/>
<sequence>MQTPQALERTSYELIEDVSKENVRYIEVRYSPILHTEKGMTISDSVEAVRAGLKRGEKDFGVKSGIIVCGIRNISSGASLKLADLTVRYKNKGVVGFDLAGAEENFPAKDHREAFYMILNNNINATIHAGEAFGPSSIHQAIHHCGAHRIGHGTRLKEDKDLMNYVNDHRITLEVCLTSNWQTRSIRSLKFHPLKFYYDQGIRVTLNTDNRLMSGTNLTNEYLLAHNLFGFKLHDFREMIIMAIKSAFIPYNERKKIIREIANELEQDFGIMPEFIHSKT</sequence>
<dbReference type="GO" id="GO:0006154">
    <property type="term" value="P:adenosine catabolic process"/>
    <property type="evidence" value="ECO:0007669"/>
    <property type="project" value="TreeGrafter"/>
</dbReference>
<dbReference type="Pfam" id="PF00962">
    <property type="entry name" value="A_deaminase"/>
    <property type="match status" value="1"/>
</dbReference>
<dbReference type="InterPro" id="IPR001365">
    <property type="entry name" value="A_deaminase_dom"/>
</dbReference>
<comment type="cofactor">
    <cofactor evidence="1">
        <name>Zn(2+)</name>
        <dbReference type="ChEBI" id="CHEBI:29105"/>
    </cofactor>
</comment>
<dbReference type="InterPro" id="IPR032466">
    <property type="entry name" value="Metal_Hydrolase"/>
</dbReference>
<dbReference type="Gene3D" id="3.20.20.140">
    <property type="entry name" value="Metal-dependent hydrolases"/>
    <property type="match status" value="1"/>
</dbReference>
<comment type="similarity">
    <text evidence="2">Belongs to the metallo-dependent hydrolases superfamily. Adenosine and AMP deaminases family.</text>
</comment>
<dbReference type="EMBL" id="UINC01003680">
    <property type="protein sequence ID" value="SVA08379.1"/>
    <property type="molecule type" value="Genomic_DNA"/>
</dbReference>
<dbReference type="GO" id="GO:0005829">
    <property type="term" value="C:cytosol"/>
    <property type="evidence" value="ECO:0007669"/>
    <property type="project" value="TreeGrafter"/>
</dbReference>
<evidence type="ECO:0000256" key="6">
    <source>
        <dbReference type="ARBA" id="ARBA00022833"/>
    </source>
</evidence>
<dbReference type="EC" id="3.5.4.4" evidence="3"/>
<organism evidence="8">
    <name type="scientific">marine metagenome</name>
    <dbReference type="NCBI Taxonomy" id="408172"/>
    <lineage>
        <taxon>unclassified sequences</taxon>
        <taxon>metagenomes</taxon>
        <taxon>ecological metagenomes</taxon>
    </lineage>
</organism>
<dbReference type="NCBIfam" id="TIGR01430">
    <property type="entry name" value="aden_deam"/>
    <property type="match status" value="1"/>
</dbReference>